<dbReference type="Pfam" id="PF00447">
    <property type="entry name" value="HSF_DNA-bind"/>
    <property type="match status" value="1"/>
</dbReference>
<dbReference type="GO" id="GO:0005634">
    <property type="term" value="C:nucleus"/>
    <property type="evidence" value="ECO:0007669"/>
    <property type="project" value="UniProtKB-SubCell"/>
</dbReference>
<name>A0A8S9R7B4_BRACR</name>
<evidence type="ECO:0000256" key="5">
    <source>
        <dbReference type="RuleBase" id="RU004020"/>
    </source>
</evidence>
<dbReference type="AlphaFoldDB" id="A0A8S9R7B4"/>
<dbReference type="PANTHER" id="PTHR10015">
    <property type="entry name" value="HEAT SHOCK TRANSCRIPTION FACTOR"/>
    <property type="match status" value="1"/>
</dbReference>
<reference evidence="7" key="1">
    <citation type="submission" date="2019-12" db="EMBL/GenBank/DDBJ databases">
        <title>Genome sequencing and annotation of Brassica cretica.</title>
        <authorList>
            <person name="Studholme D.J."/>
            <person name="Sarris P."/>
        </authorList>
    </citation>
    <scope>NUCLEOTIDE SEQUENCE</scope>
    <source>
        <strain evidence="7">PFS-109/04</strain>
        <tissue evidence="7">Leaf</tissue>
    </source>
</reference>
<dbReference type="InterPro" id="IPR036388">
    <property type="entry name" value="WH-like_DNA-bd_sf"/>
</dbReference>
<keyword evidence="2" id="KW-0346">Stress response</keyword>
<dbReference type="GO" id="GO:0034605">
    <property type="term" value="P:cellular response to heat"/>
    <property type="evidence" value="ECO:0007669"/>
    <property type="project" value="TreeGrafter"/>
</dbReference>
<dbReference type="Gene3D" id="1.10.10.10">
    <property type="entry name" value="Winged helix-like DNA-binding domain superfamily/Winged helix DNA-binding domain"/>
    <property type="match status" value="1"/>
</dbReference>
<comment type="similarity">
    <text evidence="5">Belongs to the HSF family.</text>
</comment>
<keyword evidence="3" id="KW-0238">DNA-binding</keyword>
<evidence type="ECO:0000256" key="1">
    <source>
        <dbReference type="ARBA" id="ARBA00004123"/>
    </source>
</evidence>
<dbReference type="InterPro" id="IPR008560">
    <property type="entry name" value="DUF842_euk"/>
</dbReference>
<protein>
    <recommendedName>
        <fullName evidence="6">HSF-type DNA-binding domain-containing protein</fullName>
    </recommendedName>
</protein>
<evidence type="ECO:0000259" key="6">
    <source>
        <dbReference type="SMART" id="SM00415"/>
    </source>
</evidence>
<evidence type="ECO:0000256" key="2">
    <source>
        <dbReference type="ARBA" id="ARBA00023016"/>
    </source>
</evidence>
<comment type="caution">
    <text evidence="7">The sequence shown here is derived from an EMBL/GenBank/DDBJ whole genome shotgun (WGS) entry which is preliminary data.</text>
</comment>
<comment type="subcellular location">
    <subcellularLocation>
        <location evidence="1">Nucleus</location>
    </subcellularLocation>
</comment>
<dbReference type="InterPro" id="IPR000232">
    <property type="entry name" value="HSF_DNA-bd"/>
</dbReference>
<keyword evidence="4" id="KW-0539">Nucleus</keyword>
<dbReference type="Pfam" id="PF05811">
    <property type="entry name" value="DUF842"/>
    <property type="match status" value="1"/>
</dbReference>
<organism evidence="7 8">
    <name type="scientific">Brassica cretica</name>
    <name type="common">Mustard</name>
    <dbReference type="NCBI Taxonomy" id="69181"/>
    <lineage>
        <taxon>Eukaryota</taxon>
        <taxon>Viridiplantae</taxon>
        <taxon>Streptophyta</taxon>
        <taxon>Embryophyta</taxon>
        <taxon>Tracheophyta</taxon>
        <taxon>Spermatophyta</taxon>
        <taxon>Magnoliopsida</taxon>
        <taxon>eudicotyledons</taxon>
        <taxon>Gunneridae</taxon>
        <taxon>Pentapetalae</taxon>
        <taxon>rosids</taxon>
        <taxon>malvids</taxon>
        <taxon>Brassicales</taxon>
        <taxon>Brassicaceae</taxon>
        <taxon>Brassiceae</taxon>
        <taxon>Brassica</taxon>
    </lineage>
</organism>
<feature type="domain" description="HSF-type DNA-binding" evidence="6">
    <location>
        <begin position="8"/>
        <end position="129"/>
    </location>
</feature>
<dbReference type="GO" id="GO:0006357">
    <property type="term" value="P:regulation of transcription by RNA polymerase II"/>
    <property type="evidence" value="ECO:0007669"/>
    <property type="project" value="TreeGrafter"/>
</dbReference>
<dbReference type="SMART" id="SM00415">
    <property type="entry name" value="HSF"/>
    <property type="match status" value="1"/>
</dbReference>
<dbReference type="Proteomes" id="UP000712600">
    <property type="component" value="Unassembled WGS sequence"/>
</dbReference>
<dbReference type="SUPFAM" id="SSF46785">
    <property type="entry name" value="Winged helix' DNA-binding domain"/>
    <property type="match status" value="1"/>
</dbReference>
<accession>A0A8S9R7B4</accession>
<dbReference type="GO" id="GO:0000978">
    <property type="term" value="F:RNA polymerase II cis-regulatory region sequence-specific DNA binding"/>
    <property type="evidence" value="ECO:0007669"/>
    <property type="project" value="TreeGrafter"/>
</dbReference>
<evidence type="ECO:0000256" key="3">
    <source>
        <dbReference type="ARBA" id="ARBA00023125"/>
    </source>
</evidence>
<evidence type="ECO:0000313" key="8">
    <source>
        <dbReference type="Proteomes" id="UP000712600"/>
    </source>
</evidence>
<evidence type="ECO:0000256" key="4">
    <source>
        <dbReference type="ARBA" id="ARBA00023242"/>
    </source>
</evidence>
<sequence>MAHRSATGSYSFFMELYENVNDHSLDAIISWTNNNNNSFIVWDVPRFCTRILPKSVEFGKNFSEFVSELRHHGFLRIDHLETLMGLGFLTLVGVTEKDSTRDATSKFENPILNKLDAHVSGLLDLVSSEEDFAGKPASLFQNVHTSALTARGESQLCEHYSISVVKSQQCFKGKMAKFQFQERMNRCLMVCQDKFEASKLHKNMIDAPKIGKVAGFKLFVHIFGV</sequence>
<dbReference type="PANTHER" id="PTHR10015:SF364">
    <property type="entry name" value="HSF-TYPE DNA-BINDING DOMAIN-CONTAINING PROTEIN"/>
    <property type="match status" value="1"/>
</dbReference>
<proteinExistence type="inferred from homology"/>
<gene>
    <name evidence="7" type="ORF">F2Q69_00016355</name>
</gene>
<dbReference type="GO" id="GO:0003700">
    <property type="term" value="F:DNA-binding transcription factor activity"/>
    <property type="evidence" value="ECO:0007669"/>
    <property type="project" value="InterPro"/>
</dbReference>
<dbReference type="EMBL" id="QGKX02000996">
    <property type="protein sequence ID" value="KAF3558631.1"/>
    <property type="molecule type" value="Genomic_DNA"/>
</dbReference>
<evidence type="ECO:0000313" key="7">
    <source>
        <dbReference type="EMBL" id="KAF3558631.1"/>
    </source>
</evidence>
<dbReference type="InterPro" id="IPR036390">
    <property type="entry name" value="WH_DNA-bd_sf"/>
</dbReference>